<organism evidence="2">
    <name type="scientific">Candidatus Nitrotoga fabula</name>
    <dbReference type="NCBI Taxonomy" id="2182327"/>
    <lineage>
        <taxon>Bacteria</taxon>
        <taxon>Pseudomonadati</taxon>
        <taxon>Pseudomonadota</taxon>
        <taxon>Betaproteobacteria</taxon>
        <taxon>Nitrosomonadales</taxon>
        <taxon>Gallionellaceae</taxon>
        <taxon>Candidatus Nitrotoga</taxon>
    </lineage>
</organism>
<feature type="region of interest" description="Disordered" evidence="1">
    <location>
        <begin position="1"/>
        <end position="23"/>
    </location>
</feature>
<sequence length="567" mass="62716">MRQGETVPAQSFRGGDMDENRPKPIIPALTKQNLLDKAIAYVLPGVAVKRNAHRNKLALTGGYAGARVDLAQLSRWTPAAGSANADIILDLPMLRARSRDQMRNAPVALGALNTMVSHVIGTGLSYNPAIDAKFLRLTDDQKETWQQDVKRRFLAWAESSDCDVARQLDFYGIQELAFRSHLESGDCFVLTPRIARSGKPPRLALQLIEADRVCNPNRNADTESMIAGVEIAINTGEAIAYHVAKQHPGANTHLVSTNSWTRIAARGSSTGRRNVLPIFKQIRPGQVRGVPWIAPILEPLKQLNRWTEAELNAAVVSGLMALFITMDPEAFEMLLDEKAKSKHIARAQNWSGAMESGKAVALMPGEKVESPAPGRPNPDFDPFWIAMVRQIGMALEMPYEVLVMHFQSSYSAARGAMLMAWKSFRTRRDFLAKTLCQPVFELWLADEVAEGRIHAPGFFTDDVVRAAWCAAVWTGDGPGSIDPLKDAQAATLRVNLGISTKEAESLLHDGVDWEKKHAQRVKETNAEKRDGIYVLPEDTKILSDFEDSAEKNDQEKPDPEENGDENR</sequence>
<dbReference type="GO" id="GO:0005198">
    <property type="term" value="F:structural molecule activity"/>
    <property type="evidence" value="ECO:0007669"/>
    <property type="project" value="InterPro"/>
</dbReference>
<dbReference type="EMBL" id="LS423452">
    <property type="protein sequence ID" value="SPS06219.1"/>
    <property type="molecule type" value="Genomic_DNA"/>
</dbReference>
<proteinExistence type="predicted"/>
<dbReference type="NCBIfam" id="TIGR01539">
    <property type="entry name" value="portal_lambda"/>
    <property type="match status" value="1"/>
</dbReference>
<protein>
    <submittedName>
        <fullName evidence="2">Phage portal protein, lambda family</fullName>
    </submittedName>
</protein>
<feature type="region of interest" description="Disordered" evidence="1">
    <location>
        <begin position="543"/>
        <end position="567"/>
    </location>
</feature>
<reference evidence="2" key="1">
    <citation type="submission" date="2018-05" db="EMBL/GenBank/DDBJ databases">
        <authorList>
            <person name="Lanie J.A."/>
            <person name="Ng W.-L."/>
            <person name="Kazmierczak K.M."/>
            <person name="Andrzejewski T.M."/>
            <person name="Davidsen T.M."/>
            <person name="Wayne K.J."/>
            <person name="Tettelin H."/>
            <person name="Glass J.I."/>
            <person name="Rusch D."/>
            <person name="Podicherti R."/>
            <person name="Tsui H.-C.T."/>
            <person name="Winkler M.E."/>
        </authorList>
    </citation>
    <scope>NUCLEOTIDE SEQUENCE</scope>
    <source>
        <strain evidence="2">KNB</strain>
    </source>
</reference>
<accession>A0A2X0QVQ5</accession>
<dbReference type="Pfam" id="PF05136">
    <property type="entry name" value="Phage_portal_2"/>
    <property type="match status" value="1"/>
</dbReference>
<gene>
    <name evidence="2" type="ORF">NITFAB_1809</name>
</gene>
<evidence type="ECO:0000256" key="1">
    <source>
        <dbReference type="SAM" id="MobiDB-lite"/>
    </source>
</evidence>
<dbReference type="AlphaFoldDB" id="A0A2X0QVQ5"/>
<evidence type="ECO:0000313" key="2">
    <source>
        <dbReference type="EMBL" id="SPS06219.1"/>
    </source>
</evidence>
<dbReference type="InterPro" id="IPR006429">
    <property type="entry name" value="Phage_lambda_portal"/>
</dbReference>
<dbReference type="GO" id="GO:0019068">
    <property type="term" value="P:virion assembly"/>
    <property type="evidence" value="ECO:0007669"/>
    <property type="project" value="InterPro"/>
</dbReference>
<name>A0A2X0QVQ5_9PROT</name>